<dbReference type="GO" id="GO:0043908">
    <property type="term" value="F:Ser(Gly)-tRNA(Ala) hydrolase activity"/>
    <property type="evidence" value="ECO:0007669"/>
    <property type="project" value="UniProtKB-UniRule"/>
</dbReference>
<dbReference type="HAMAP" id="MF_00518">
    <property type="entry name" value="Deacylase_Dtd"/>
    <property type="match status" value="1"/>
</dbReference>
<dbReference type="NCBIfam" id="TIGR00256">
    <property type="entry name" value="D-aminoacyl-tRNA deacylase"/>
    <property type="match status" value="1"/>
</dbReference>
<dbReference type="EC" id="3.1.1.96" evidence="5"/>
<dbReference type="PATRIC" id="fig|1423722.3.peg.153"/>
<organism evidence="6 7">
    <name type="scientific">Amylolactobacillus amylotrophicus DSM 20534</name>
    <dbReference type="NCBI Taxonomy" id="1423722"/>
    <lineage>
        <taxon>Bacteria</taxon>
        <taxon>Bacillati</taxon>
        <taxon>Bacillota</taxon>
        <taxon>Bacilli</taxon>
        <taxon>Lactobacillales</taxon>
        <taxon>Lactobacillaceae</taxon>
        <taxon>Amylolactobacillus</taxon>
    </lineage>
</organism>
<dbReference type="PANTHER" id="PTHR10472">
    <property type="entry name" value="D-TYROSYL-TRNA TYR DEACYLASE"/>
    <property type="match status" value="1"/>
</dbReference>
<evidence type="ECO:0000256" key="2">
    <source>
        <dbReference type="ARBA" id="ARBA00022490"/>
    </source>
</evidence>
<comment type="subcellular location">
    <subcellularLocation>
        <location evidence="5">Cytoplasm</location>
    </subcellularLocation>
</comment>
<dbReference type="GO" id="GO:0051500">
    <property type="term" value="F:D-tyrosyl-tRNA(Tyr) deacylase activity"/>
    <property type="evidence" value="ECO:0007669"/>
    <property type="project" value="TreeGrafter"/>
</dbReference>
<keyword evidence="4 5" id="KW-0694">RNA-binding</keyword>
<evidence type="ECO:0000313" key="7">
    <source>
        <dbReference type="Proteomes" id="UP000050909"/>
    </source>
</evidence>
<dbReference type="Proteomes" id="UP000050909">
    <property type="component" value="Unassembled WGS sequence"/>
</dbReference>
<comment type="catalytic activity">
    <reaction evidence="5">
        <text>a D-aminoacyl-tRNA + H2O = a tRNA + a D-alpha-amino acid + H(+)</text>
        <dbReference type="Rhea" id="RHEA:13953"/>
        <dbReference type="Rhea" id="RHEA-COMP:10123"/>
        <dbReference type="Rhea" id="RHEA-COMP:10124"/>
        <dbReference type="ChEBI" id="CHEBI:15377"/>
        <dbReference type="ChEBI" id="CHEBI:15378"/>
        <dbReference type="ChEBI" id="CHEBI:59871"/>
        <dbReference type="ChEBI" id="CHEBI:78442"/>
        <dbReference type="ChEBI" id="CHEBI:79333"/>
        <dbReference type="EC" id="3.1.1.96"/>
    </reaction>
</comment>
<evidence type="ECO:0000256" key="5">
    <source>
        <dbReference type="HAMAP-Rule" id="MF_00518"/>
    </source>
</evidence>
<evidence type="ECO:0000256" key="3">
    <source>
        <dbReference type="ARBA" id="ARBA00022555"/>
    </source>
</evidence>
<dbReference type="GO" id="GO:0019478">
    <property type="term" value="P:D-amino acid catabolic process"/>
    <property type="evidence" value="ECO:0007669"/>
    <property type="project" value="UniProtKB-UniRule"/>
</dbReference>
<dbReference type="PANTHER" id="PTHR10472:SF5">
    <property type="entry name" value="D-AMINOACYL-TRNA DEACYLASE 1"/>
    <property type="match status" value="1"/>
</dbReference>
<sequence length="148" mass="16324">MRIVVQRVTEASVTVAQNQIARIGKGFLLLVGIEQGDTLSLAHKFADKITKLRVFSDQNDKMNLALADVAGQILSVSQFTLLADTSHGNRPSFTQAMRPELAEPLFEQFNDRLRANGLLVQTGEFGADMQVNLHNDGPVTIIFEERVS</sequence>
<dbReference type="EMBL" id="AZCV01000001">
    <property type="protein sequence ID" value="KRK38463.1"/>
    <property type="molecule type" value="Genomic_DNA"/>
</dbReference>
<dbReference type="SUPFAM" id="SSF69500">
    <property type="entry name" value="DTD-like"/>
    <property type="match status" value="1"/>
</dbReference>
<keyword evidence="2 5" id="KW-0963">Cytoplasm</keyword>
<evidence type="ECO:0000256" key="4">
    <source>
        <dbReference type="ARBA" id="ARBA00022884"/>
    </source>
</evidence>
<comment type="similarity">
    <text evidence="1 5">Belongs to the DTD family.</text>
</comment>
<dbReference type="Gene3D" id="3.50.80.10">
    <property type="entry name" value="D-tyrosyl-tRNA(Tyr) deacylase"/>
    <property type="match status" value="1"/>
</dbReference>
<proteinExistence type="inferred from homology"/>
<dbReference type="GO" id="GO:0000049">
    <property type="term" value="F:tRNA binding"/>
    <property type="evidence" value="ECO:0007669"/>
    <property type="project" value="UniProtKB-UniRule"/>
</dbReference>
<dbReference type="EC" id="3.1.1.-" evidence="5"/>
<comment type="function">
    <text evidence="5">An aminoacyl-tRNA editing enzyme that deacylates mischarged D-aminoacyl-tRNAs. Also deacylates mischarged glycyl-tRNA(Ala), protecting cells against glycine mischarging by AlaRS. Acts via tRNA-based rather than protein-based catalysis; rejects L-amino acids rather than detecting D-amino acids in the active site. By recycling D-aminoacyl-tRNA to D-amino acids and free tRNA molecules, this enzyme counteracts the toxicity associated with the formation of D-aminoacyl-tRNA entities in vivo and helps enforce protein L-homochirality.</text>
</comment>
<comment type="caution">
    <text evidence="6">The sequence shown here is derived from an EMBL/GenBank/DDBJ whole genome shotgun (WGS) entry which is preliminary data.</text>
</comment>
<evidence type="ECO:0000313" key="6">
    <source>
        <dbReference type="EMBL" id="KRK38463.1"/>
    </source>
</evidence>
<protein>
    <recommendedName>
        <fullName evidence="5">D-aminoacyl-tRNA deacylase</fullName>
        <shortName evidence="5">DTD</shortName>
        <ecNumber evidence="5">3.1.1.96</ecNumber>
    </recommendedName>
    <alternativeName>
        <fullName evidence="5">Gly-tRNA(Ala) deacylase</fullName>
        <ecNumber evidence="5">3.1.1.-</ecNumber>
    </alternativeName>
</protein>
<keyword evidence="5" id="KW-0378">Hydrolase</keyword>
<keyword evidence="7" id="KW-1185">Reference proteome</keyword>
<keyword evidence="3 5" id="KW-0820">tRNA-binding</keyword>
<dbReference type="GO" id="GO:0106026">
    <property type="term" value="F:Gly-tRNA(Ala) deacylase activity"/>
    <property type="evidence" value="ECO:0007669"/>
    <property type="project" value="UniProtKB-UniRule"/>
</dbReference>
<dbReference type="Pfam" id="PF02580">
    <property type="entry name" value="Tyr_Deacylase"/>
    <property type="match status" value="1"/>
</dbReference>
<comment type="catalytic activity">
    <reaction evidence="5">
        <text>glycyl-tRNA(Ala) + H2O = tRNA(Ala) + glycine + H(+)</text>
        <dbReference type="Rhea" id="RHEA:53744"/>
        <dbReference type="Rhea" id="RHEA-COMP:9657"/>
        <dbReference type="Rhea" id="RHEA-COMP:13640"/>
        <dbReference type="ChEBI" id="CHEBI:15377"/>
        <dbReference type="ChEBI" id="CHEBI:15378"/>
        <dbReference type="ChEBI" id="CHEBI:57305"/>
        <dbReference type="ChEBI" id="CHEBI:78442"/>
        <dbReference type="ChEBI" id="CHEBI:78522"/>
    </reaction>
</comment>
<dbReference type="FunFam" id="3.50.80.10:FF:000001">
    <property type="entry name" value="D-aminoacyl-tRNA deacylase"/>
    <property type="match status" value="1"/>
</dbReference>
<dbReference type="RefSeq" id="WP_054744997.1">
    <property type="nucleotide sequence ID" value="NZ_AZCV01000001.1"/>
</dbReference>
<comment type="domain">
    <text evidence="5">A Gly-cisPro motif from one monomer fits into the active site of the other monomer to allow specific chiral rejection of L-amino acids.</text>
</comment>
<gene>
    <name evidence="5" type="primary">dtd</name>
    <name evidence="6" type="ORF">FC62_GL000149</name>
</gene>
<reference evidence="6 7" key="1">
    <citation type="journal article" date="2015" name="Genome Announc.">
        <title>Expanding the biotechnology potential of lactobacilli through comparative genomics of 213 strains and associated genera.</title>
        <authorList>
            <person name="Sun Z."/>
            <person name="Harris H.M."/>
            <person name="McCann A."/>
            <person name="Guo C."/>
            <person name="Argimon S."/>
            <person name="Zhang W."/>
            <person name="Yang X."/>
            <person name="Jeffery I.B."/>
            <person name="Cooney J.C."/>
            <person name="Kagawa T.F."/>
            <person name="Liu W."/>
            <person name="Song Y."/>
            <person name="Salvetti E."/>
            <person name="Wrobel A."/>
            <person name="Rasinkangas P."/>
            <person name="Parkhill J."/>
            <person name="Rea M.C."/>
            <person name="O'Sullivan O."/>
            <person name="Ritari J."/>
            <person name="Douillard F.P."/>
            <person name="Paul Ross R."/>
            <person name="Yang R."/>
            <person name="Briner A.E."/>
            <person name="Felis G.E."/>
            <person name="de Vos W.M."/>
            <person name="Barrangou R."/>
            <person name="Klaenhammer T.R."/>
            <person name="Caufield P.W."/>
            <person name="Cui Y."/>
            <person name="Zhang H."/>
            <person name="O'Toole P.W."/>
        </authorList>
    </citation>
    <scope>NUCLEOTIDE SEQUENCE [LARGE SCALE GENOMIC DNA]</scope>
    <source>
        <strain evidence="6 7">DSM 20534</strain>
    </source>
</reference>
<dbReference type="InterPro" id="IPR003732">
    <property type="entry name" value="Daa-tRNA_deacyls_DTD"/>
</dbReference>
<accession>A0A0R1GWM1</accession>
<evidence type="ECO:0000256" key="1">
    <source>
        <dbReference type="ARBA" id="ARBA00009673"/>
    </source>
</evidence>
<feature type="short sequence motif" description="Gly-cisPro motif, important for rejection of L-amino acids" evidence="5">
    <location>
        <begin position="137"/>
        <end position="138"/>
    </location>
</feature>
<dbReference type="InterPro" id="IPR023509">
    <property type="entry name" value="DTD-like_sf"/>
</dbReference>
<comment type="subunit">
    <text evidence="5">Homodimer.</text>
</comment>
<dbReference type="AlphaFoldDB" id="A0A0R1GWM1"/>
<name>A0A0R1GWM1_9LACO</name>
<dbReference type="GO" id="GO:0005737">
    <property type="term" value="C:cytoplasm"/>
    <property type="evidence" value="ECO:0007669"/>
    <property type="project" value="UniProtKB-SubCell"/>
</dbReference>